<name>U4UQJ2_DENPD</name>
<dbReference type="Proteomes" id="UP000030742">
    <property type="component" value="Unassembled WGS sequence"/>
</dbReference>
<accession>U4UQJ2</accession>
<dbReference type="AlphaFoldDB" id="U4UQJ2"/>
<evidence type="ECO:0000313" key="1">
    <source>
        <dbReference type="EMBL" id="ERL95352.1"/>
    </source>
</evidence>
<proteinExistence type="predicted"/>
<evidence type="ECO:0000313" key="2">
    <source>
        <dbReference type="Proteomes" id="UP000030742"/>
    </source>
</evidence>
<sequence length="83" mass="9149">MTCSVECNRRSSVHVVSTIHISTCKIVAKTHINSVFRVVGLFDNTAPNLTQNADFLQTVGNQRAIDEGEFVTAEIHPSTFLCK</sequence>
<protein>
    <submittedName>
        <fullName evidence="1">Uncharacterized protein</fullName>
    </submittedName>
</protein>
<organism evidence="1 2">
    <name type="scientific">Dendroctonus ponderosae</name>
    <name type="common">Mountain pine beetle</name>
    <dbReference type="NCBI Taxonomy" id="77166"/>
    <lineage>
        <taxon>Eukaryota</taxon>
        <taxon>Metazoa</taxon>
        <taxon>Ecdysozoa</taxon>
        <taxon>Arthropoda</taxon>
        <taxon>Hexapoda</taxon>
        <taxon>Insecta</taxon>
        <taxon>Pterygota</taxon>
        <taxon>Neoptera</taxon>
        <taxon>Endopterygota</taxon>
        <taxon>Coleoptera</taxon>
        <taxon>Polyphaga</taxon>
        <taxon>Cucujiformia</taxon>
        <taxon>Curculionidae</taxon>
        <taxon>Scolytinae</taxon>
        <taxon>Dendroctonus</taxon>
    </lineage>
</organism>
<gene>
    <name evidence="1" type="ORF">D910_12617</name>
</gene>
<reference evidence="1 2" key="1">
    <citation type="journal article" date="2013" name="Genome Biol.">
        <title>Draft genome of the mountain pine beetle, Dendroctonus ponderosae Hopkins, a major forest pest.</title>
        <authorList>
            <person name="Keeling C.I."/>
            <person name="Yuen M.M."/>
            <person name="Liao N.Y."/>
            <person name="Docking T.R."/>
            <person name="Chan S.K."/>
            <person name="Taylor G.A."/>
            <person name="Palmquist D.L."/>
            <person name="Jackman S.D."/>
            <person name="Nguyen A."/>
            <person name="Li M."/>
            <person name="Henderson H."/>
            <person name="Janes J.K."/>
            <person name="Zhao Y."/>
            <person name="Pandoh P."/>
            <person name="Moore R."/>
            <person name="Sperling F.A."/>
            <person name="Huber D.P."/>
            <person name="Birol I."/>
            <person name="Jones S.J."/>
            <person name="Bohlmann J."/>
        </authorList>
    </citation>
    <scope>NUCLEOTIDE SEQUENCE</scope>
</reference>
<dbReference type="EMBL" id="KB632425">
    <property type="protein sequence ID" value="ERL95352.1"/>
    <property type="molecule type" value="Genomic_DNA"/>
</dbReference>